<keyword evidence="4" id="KW-0732">Signal</keyword>
<dbReference type="OrthoDB" id="9009946at2759"/>
<dbReference type="RefSeq" id="XP_031762549.1">
    <property type="nucleotide sequence ID" value="XM_031906689.1"/>
</dbReference>
<evidence type="ECO:0000256" key="1">
    <source>
        <dbReference type="ARBA" id="ARBA00004218"/>
    </source>
</evidence>
<name>A0A8J1JXD0_XENTR</name>
<evidence type="ECO:0000313" key="11">
    <source>
        <dbReference type="RefSeq" id="XP_031762549.1"/>
    </source>
</evidence>
<dbReference type="PANTHER" id="PTHR21362">
    <property type="entry name" value="ACROSIN-BINDING PROTEIN"/>
    <property type="match status" value="1"/>
</dbReference>
<dbReference type="AGR" id="Xenbase:XB-GENE-6044819"/>
<organism evidence="10 11">
    <name type="scientific">Xenopus tropicalis</name>
    <name type="common">Western clawed frog</name>
    <name type="synonym">Silurana tropicalis</name>
    <dbReference type="NCBI Taxonomy" id="8364"/>
    <lineage>
        <taxon>Eukaryota</taxon>
        <taxon>Metazoa</taxon>
        <taxon>Chordata</taxon>
        <taxon>Craniata</taxon>
        <taxon>Vertebrata</taxon>
        <taxon>Euteleostomi</taxon>
        <taxon>Amphibia</taxon>
        <taxon>Batrachia</taxon>
        <taxon>Anura</taxon>
        <taxon>Pipoidea</taxon>
        <taxon>Pipidae</taxon>
        <taxon>Xenopodinae</taxon>
        <taxon>Xenopus</taxon>
        <taxon>Silurana</taxon>
    </lineage>
</organism>
<dbReference type="GeneID" id="101730275"/>
<evidence type="ECO:0000256" key="4">
    <source>
        <dbReference type="ARBA" id="ARBA00022729"/>
    </source>
</evidence>
<comment type="subcellular location">
    <subcellularLocation>
        <location evidence="1">Cytoplasmic vesicle</location>
        <location evidence="1">Secretory vesicle</location>
        <location evidence="1">Acrosome</location>
    </subcellularLocation>
</comment>
<dbReference type="Xenbase" id="XB-GENE-6044819">
    <property type="gene designation" value="acrbpl"/>
</dbReference>
<proteinExistence type="predicted"/>
<keyword evidence="10" id="KW-1185">Reference proteome</keyword>
<dbReference type="Pfam" id="PF07222">
    <property type="entry name" value="PBP_sp32"/>
    <property type="match status" value="1"/>
</dbReference>
<comment type="function">
    <text evidence="8">Acrosomal protein that maintains proacrosin (pro-ACR) as an enzymatically inactive zymogen in the acrosome. Involved also in the acrosome formation.</text>
</comment>
<evidence type="ECO:0000256" key="6">
    <source>
        <dbReference type="ARBA" id="ARBA00032734"/>
    </source>
</evidence>
<dbReference type="PANTHER" id="PTHR21362:SF1">
    <property type="entry name" value="ACROSIN-BINDING PROTEIN"/>
    <property type="match status" value="1"/>
</dbReference>
<protein>
    <recommendedName>
        <fullName evidence="2">Acrosin-binding protein</fullName>
    </recommendedName>
    <alternativeName>
        <fullName evidence="6">Acrosin-binding protein, 60 kDa form</fullName>
    </alternativeName>
    <alternativeName>
        <fullName evidence="7">Proacrosin-binding protein sp32</fullName>
    </alternativeName>
</protein>
<evidence type="ECO:0000313" key="10">
    <source>
        <dbReference type="Proteomes" id="UP000008143"/>
    </source>
</evidence>
<keyword evidence="5" id="KW-0968">Cytoplasmic vesicle</keyword>
<evidence type="ECO:0000313" key="12">
    <source>
        <dbReference type="Xenbase" id="XB-GENE-6044819"/>
    </source>
</evidence>
<evidence type="ECO:0000256" key="8">
    <source>
        <dbReference type="ARBA" id="ARBA00045517"/>
    </source>
</evidence>
<dbReference type="GO" id="GO:0001669">
    <property type="term" value="C:acrosomal vesicle"/>
    <property type="evidence" value="ECO:0007669"/>
    <property type="project" value="UniProtKB-SubCell"/>
</dbReference>
<dbReference type="AlphaFoldDB" id="A0A8J1JXD0"/>
<feature type="compositionally biased region" description="Polar residues" evidence="9">
    <location>
        <begin position="182"/>
        <end position="204"/>
    </location>
</feature>
<dbReference type="Proteomes" id="UP000008143">
    <property type="component" value="Chromosome 7"/>
</dbReference>
<dbReference type="KEGG" id="xtr:101730275"/>
<evidence type="ECO:0000256" key="7">
    <source>
        <dbReference type="ARBA" id="ARBA00033453"/>
    </source>
</evidence>
<dbReference type="CTD" id="101748011"/>
<evidence type="ECO:0000256" key="5">
    <source>
        <dbReference type="ARBA" id="ARBA00023329"/>
    </source>
</evidence>
<evidence type="ECO:0000256" key="9">
    <source>
        <dbReference type="SAM" id="MobiDB-lite"/>
    </source>
</evidence>
<gene>
    <name evidence="11 12" type="primary">acrbpl</name>
</gene>
<feature type="region of interest" description="Disordered" evidence="9">
    <location>
        <begin position="170"/>
        <end position="208"/>
    </location>
</feature>
<accession>A0A8J1JXD0</accession>
<keyword evidence="3" id="KW-0597">Phosphoprotein</keyword>
<dbReference type="InterPro" id="IPR009865">
    <property type="entry name" value="Proacrosin-bd"/>
</dbReference>
<reference evidence="11" key="1">
    <citation type="submission" date="2025-08" db="UniProtKB">
        <authorList>
            <consortium name="RefSeq"/>
        </authorList>
    </citation>
    <scope>IDENTIFICATION</scope>
    <source>
        <strain evidence="11">Nigerian</strain>
        <tissue evidence="11">Liver and blood</tissue>
    </source>
</reference>
<evidence type="ECO:0000256" key="3">
    <source>
        <dbReference type="ARBA" id="ARBA00022553"/>
    </source>
</evidence>
<sequence length="336" mass="37369">MAYGCDHPKIQDFDLKENHGIIPKGTVCTDFIFFHHFKSFCQFAKFRCSNKLYYAKRMPCKHPMGNNHQVTQAVSTTAREFVTSSFTSGDQITFTGPFESSKTLEVVSQPTDSSFGNSKMEQEFKSQVTEAPISKMATLNYQDSKADQVVQVSEMNVDVHKAKEADVSVAYRTSSESKPDETSTALSTVTAPPYADSTQGTSSDQESEYKLLPDLKNKIKMLVKSIFNMTGVSPGLRNPVNLKSYPMANEDIQETTEDISTTTVTTEIPKTEGSPKTIELNLSLNSLNDPEVNKSLCEALFSGACIPPAPLIQQWKKLDDEAHGFRDDDMVMILQY</sequence>
<evidence type="ECO:0000256" key="2">
    <source>
        <dbReference type="ARBA" id="ARBA00018940"/>
    </source>
</evidence>